<dbReference type="Pfam" id="PF20700">
    <property type="entry name" value="Mutator"/>
    <property type="match status" value="1"/>
</dbReference>
<protein>
    <submittedName>
        <fullName evidence="2">EXOC8</fullName>
    </submittedName>
</protein>
<evidence type="ECO:0000313" key="2">
    <source>
        <dbReference type="EMBL" id="CAC5392450.1"/>
    </source>
</evidence>
<keyword evidence="3" id="KW-1185">Reference proteome</keyword>
<dbReference type="EMBL" id="CACVKT020004984">
    <property type="protein sequence ID" value="CAC5392450.1"/>
    <property type="molecule type" value="Genomic_DNA"/>
</dbReference>
<evidence type="ECO:0000313" key="3">
    <source>
        <dbReference type="Proteomes" id="UP000507470"/>
    </source>
</evidence>
<name>A0A6J8CBS7_MYTCO</name>
<proteinExistence type="predicted"/>
<accession>A0A6J8CBS7</accession>
<dbReference type="OrthoDB" id="642193at2759"/>
<sequence length="773" mass="87420">MKILPKRSNITTLDWKLGDKEVSVSKTTTHLGIIRSVKNEMTINIEDCISCARKTLYSLTGTGFHGTNGLPPTTCMKLFVTYVLPRLLYSLETFVLKQYHFDALEKFYLDFLRIIQCLPNRSVKGITYLLLGVRPATAELHIRQLNLLGCIIRSENFTLNQILKRQIPTKSETSDSWFTYIDKLLVQYDLPSAAKMVTNPPCKLSWKKNVYQAVDKFWTQKLLLDCQNNILSFCDLSSLKIGTVHKLWFSIDSNIKDVRCGGIKARLITGTYVLQSNTSKFNQHEVSAVCPLCQCEDEDILCSIGFDVSFVFEDTITPELERVVQESRDQMIEGIKYRGNDDKWRKMNHLKEKECSRFLEEMMSVGLDLKPYVESDCFVALTMNTAQFAKICMTMTKDLLTLHTLELSPLITDTITEVFKAQLLHFEDSLKNPDFKTEHKFILKNAKYVLENLMKKVEEQFKTRSISFPKQLVSVSGKYKKLESLSKSSGGGIKQKKNIRDIRKKLVEENRICGLSDEKLVRVESDCRYNNPLINSGTTPFQAGTQVVCTMSENNTSAKQIVSLFTGNKLCSVAARLKGKGLKIVCPNHEGVCTANTAENASIGNEGAYSSWCATEVSDYLKISHITTDGDSRAFQGVKQVHGTNVEALRDVRHLSASMKRAITRCTFSPNLFSGINKLNQKNRFALDIKARCVAELNQSFNVHQGELYKVKQYMPEVIKTIVMCYKGYCGSSCKVNSYVCAGLPSNHWIKNFIPNGSTCRMTCDDEVKLKTA</sequence>
<dbReference type="AlphaFoldDB" id="A0A6J8CBS7"/>
<reference evidence="2 3" key="1">
    <citation type="submission" date="2020-06" db="EMBL/GenBank/DDBJ databases">
        <authorList>
            <person name="Li R."/>
            <person name="Bekaert M."/>
        </authorList>
    </citation>
    <scope>NUCLEOTIDE SEQUENCE [LARGE SCALE GENOMIC DNA]</scope>
    <source>
        <strain evidence="3">wild</strain>
    </source>
</reference>
<dbReference type="Proteomes" id="UP000507470">
    <property type="component" value="Unassembled WGS sequence"/>
</dbReference>
<feature type="domain" description="Mutator-like transposase" evidence="1">
    <location>
        <begin position="496"/>
        <end position="741"/>
    </location>
</feature>
<dbReference type="InterPro" id="IPR049012">
    <property type="entry name" value="Mutator_transp_dom"/>
</dbReference>
<gene>
    <name evidence="2" type="ORF">MCOR_27384</name>
</gene>
<organism evidence="2 3">
    <name type="scientific">Mytilus coruscus</name>
    <name type="common">Sea mussel</name>
    <dbReference type="NCBI Taxonomy" id="42192"/>
    <lineage>
        <taxon>Eukaryota</taxon>
        <taxon>Metazoa</taxon>
        <taxon>Spiralia</taxon>
        <taxon>Lophotrochozoa</taxon>
        <taxon>Mollusca</taxon>
        <taxon>Bivalvia</taxon>
        <taxon>Autobranchia</taxon>
        <taxon>Pteriomorphia</taxon>
        <taxon>Mytilida</taxon>
        <taxon>Mytiloidea</taxon>
        <taxon>Mytilidae</taxon>
        <taxon>Mytilinae</taxon>
        <taxon>Mytilus</taxon>
    </lineage>
</organism>
<evidence type="ECO:0000259" key="1">
    <source>
        <dbReference type="Pfam" id="PF20700"/>
    </source>
</evidence>